<evidence type="ECO:0000259" key="8">
    <source>
        <dbReference type="Pfam" id="PF06271"/>
    </source>
</evidence>
<keyword evidence="4 7" id="KW-1133">Transmembrane helix</keyword>
<gene>
    <name evidence="9" type="ORF">EXU32_13730</name>
</gene>
<evidence type="ECO:0000256" key="2">
    <source>
        <dbReference type="ARBA" id="ARBA00022475"/>
    </source>
</evidence>
<comment type="subcellular location">
    <subcellularLocation>
        <location evidence="1">Cell membrane</location>
        <topology evidence="1">Multi-pass membrane protein</topology>
    </subcellularLocation>
</comment>
<keyword evidence="10" id="KW-1185">Reference proteome</keyword>
<dbReference type="Proteomes" id="UP000290408">
    <property type="component" value="Chromosome"/>
</dbReference>
<dbReference type="EMBL" id="CP036164">
    <property type="protein sequence ID" value="QBF47216.1"/>
    <property type="molecule type" value="Genomic_DNA"/>
</dbReference>
<dbReference type="PANTHER" id="PTHR36115:SF4">
    <property type="entry name" value="MEMBRANE PROTEIN"/>
    <property type="match status" value="1"/>
</dbReference>
<evidence type="ECO:0000256" key="5">
    <source>
        <dbReference type="ARBA" id="ARBA00023136"/>
    </source>
</evidence>
<dbReference type="InterPro" id="IPR051791">
    <property type="entry name" value="Pra-immunoreactive"/>
</dbReference>
<reference evidence="9 10" key="1">
    <citation type="submission" date="2019-02" db="EMBL/GenBank/DDBJ databases">
        <title>Genomic data mining of an Antarctic deep-sea actinobacterium, Janibacterlimosus P3-3-X1.</title>
        <authorList>
            <person name="Liao L."/>
            <person name="Chen B."/>
        </authorList>
    </citation>
    <scope>NUCLEOTIDE SEQUENCE [LARGE SCALE GENOMIC DNA]</scope>
    <source>
        <strain evidence="9 10">P3-3-X1</strain>
    </source>
</reference>
<keyword evidence="3 7" id="KW-0812">Transmembrane</keyword>
<protein>
    <recommendedName>
        <fullName evidence="8">RDD domain-containing protein</fullName>
    </recommendedName>
</protein>
<feature type="domain" description="RDD" evidence="8">
    <location>
        <begin position="34"/>
        <end position="182"/>
    </location>
</feature>
<dbReference type="AlphaFoldDB" id="A0A4P6MW74"/>
<dbReference type="Pfam" id="PF06271">
    <property type="entry name" value="RDD"/>
    <property type="match status" value="1"/>
</dbReference>
<name>A0A4P6MW74_9MICO</name>
<feature type="transmembrane region" description="Helical" evidence="7">
    <location>
        <begin position="89"/>
        <end position="114"/>
    </location>
</feature>
<organism evidence="9 10">
    <name type="scientific">Janibacter limosus</name>
    <dbReference type="NCBI Taxonomy" id="53458"/>
    <lineage>
        <taxon>Bacteria</taxon>
        <taxon>Bacillati</taxon>
        <taxon>Actinomycetota</taxon>
        <taxon>Actinomycetes</taxon>
        <taxon>Micrococcales</taxon>
        <taxon>Intrasporangiaceae</taxon>
        <taxon>Janibacter</taxon>
    </lineage>
</organism>
<evidence type="ECO:0000256" key="7">
    <source>
        <dbReference type="SAM" id="Phobius"/>
    </source>
</evidence>
<dbReference type="OrthoDB" id="9793824at2"/>
<keyword evidence="5 7" id="KW-0472">Membrane</keyword>
<dbReference type="KEGG" id="jli:EXU32_13730"/>
<evidence type="ECO:0000313" key="10">
    <source>
        <dbReference type="Proteomes" id="UP000290408"/>
    </source>
</evidence>
<dbReference type="InterPro" id="IPR010432">
    <property type="entry name" value="RDD"/>
</dbReference>
<sequence length="192" mass="20094">MTEAVPSAPLPPSGSDPSRPGSRAWVEQRYGRSAAFADRILPGILDGLLPSAAGFIPLVLGIISIVAGVPDSYACGAYYDETCSVPGSGSGVLIGLGILLVLLSVVASLAVVAWNRVWRVTRTGQSLGKKVTGLKVIDAESGANPQLGPAALRELVHQFAGIISWIWMLVDDDDRTLADIVGKTHVIQVPKD</sequence>
<dbReference type="PANTHER" id="PTHR36115">
    <property type="entry name" value="PROLINE-RICH ANTIGEN HOMOLOG-RELATED"/>
    <property type="match status" value="1"/>
</dbReference>
<keyword evidence="2" id="KW-1003">Cell membrane</keyword>
<dbReference type="RefSeq" id="WP_130630409.1">
    <property type="nucleotide sequence ID" value="NZ_CP036164.1"/>
</dbReference>
<evidence type="ECO:0000256" key="4">
    <source>
        <dbReference type="ARBA" id="ARBA00022989"/>
    </source>
</evidence>
<feature type="region of interest" description="Disordered" evidence="6">
    <location>
        <begin position="1"/>
        <end position="22"/>
    </location>
</feature>
<evidence type="ECO:0000256" key="6">
    <source>
        <dbReference type="SAM" id="MobiDB-lite"/>
    </source>
</evidence>
<feature type="transmembrane region" description="Helical" evidence="7">
    <location>
        <begin position="48"/>
        <end position="69"/>
    </location>
</feature>
<accession>A0A4P6MW74</accession>
<dbReference type="GO" id="GO:0005886">
    <property type="term" value="C:plasma membrane"/>
    <property type="evidence" value="ECO:0007669"/>
    <property type="project" value="UniProtKB-SubCell"/>
</dbReference>
<evidence type="ECO:0000256" key="1">
    <source>
        <dbReference type="ARBA" id="ARBA00004651"/>
    </source>
</evidence>
<evidence type="ECO:0000256" key="3">
    <source>
        <dbReference type="ARBA" id="ARBA00022692"/>
    </source>
</evidence>
<proteinExistence type="predicted"/>
<evidence type="ECO:0000313" key="9">
    <source>
        <dbReference type="EMBL" id="QBF47216.1"/>
    </source>
</evidence>